<evidence type="ECO:0000313" key="2">
    <source>
        <dbReference type="Proteomes" id="UP000886998"/>
    </source>
</evidence>
<evidence type="ECO:0000313" key="1">
    <source>
        <dbReference type="EMBL" id="GFY70302.1"/>
    </source>
</evidence>
<accession>A0A8X6YE19</accession>
<reference evidence="1" key="1">
    <citation type="submission" date="2020-08" db="EMBL/GenBank/DDBJ databases">
        <title>Multicomponent nature underlies the extraordinary mechanical properties of spider dragline silk.</title>
        <authorList>
            <person name="Kono N."/>
            <person name="Nakamura H."/>
            <person name="Mori M."/>
            <person name="Yoshida Y."/>
            <person name="Ohtoshi R."/>
            <person name="Malay A.D."/>
            <person name="Moran D.A.P."/>
            <person name="Tomita M."/>
            <person name="Numata K."/>
            <person name="Arakawa K."/>
        </authorList>
    </citation>
    <scope>NUCLEOTIDE SEQUENCE</scope>
</reference>
<dbReference type="OrthoDB" id="10284899at2759"/>
<protein>
    <submittedName>
        <fullName evidence="1">Uncharacterized protein</fullName>
    </submittedName>
</protein>
<keyword evidence="2" id="KW-1185">Reference proteome</keyword>
<gene>
    <name evidence="1" type="ORF">TNIN_152851</name>
</gene>
<dbReference type="Proteomes" id="UP000886998">
    <property type="component" value="Unassembled WGS sequence"/>
</dbReference>
<name>A0A8X6YE19_9ARAC</name>
<dbReference type="EMBL" id="BMAV01018161">
    <property type="protein sequence ID" value="GFY70302.1"/>
    <property type="molecule type" value="Genomic_DNA"/>
</dbReference>
<dbReference type="AlphaFoldDB" id="A0A8X6YE19"/>
<comment type="caution">
    <text evidence="1">The sequence shown here is derived from an EMBL/GenBank/DDBJ whole genome shotgun (WGS) entry which is preliminary data.</text>
</comment>
<sequence length="76" mass="8349">MPMQIPTNGLKGAAINFHAQSNKCEFDDPDLIWPSISDGWVREEGCGKTLKKLNIEADGGILKKKLRVKPICVIIG</sequence>
<organism evidence="1 2">
    <name type="scientific">Trichonephila inaurata madagascariensis</name>
    <dbReference type="NCBI Taxonomy" id="2747483"/>
    <lineage>
        <taxon>Eukaryota</taxon>
        <taxon>Metazoa</taxon>
        <taxon>Ecdysozoa</taxon>
        <taxon>Arthropoda</taxon>
        <taxon>Chelicerata</taxon>
        <taxon>Arachnida</taxon>
        <taxon>Araneae</taxon>
        <taxon>Araneomorphae</taxon>
        <taxon>Entelegynae</taxon>
        <taxon>Araneoidea</taxon>
        <taxon>Nephilidae</taxon>
        <taxon>Trichonephila</taxon>
        <taxon>Trichonephila inaurata</taxon>
    </lineage>
</organism>
<proteinExistence type="predicted"/>